<proteinExistence type="predicted"/>
<reference evidence="1" key="1">
    <citation type="journal article" date="2002" name="Nature">
        <title>Sequence and analysis of rice chromosome 4.</title>
        <authorList>
            <person name="Feng Q."/>
            <person name="Zhang Y."/>
            <person name="Hao P."/>
            <person name="Wang S."/>
            <person name="Fu G."/>
            <person name="Huang Y."/>
            <person name="Li Y."/>
            <person name="Zhu J."/>
            <person name="Liu Y."/>
            <person name="Hu X."/>
            <person name="Jia P."/>
            <person name="Zhang Y."/>
            <person name="Zhao Q."/>
            <person name="Ying K."/>
            <person name="Yu S."/>
            <person name="Tang Y."/>
            <person name="Weng Q."/>
            <person name="Zhang L."/>
            <person name="Lu Y."/>
            <person name="Mu J."/>
            <person name="Lu Y."/>
            <person name="Zhang L.S."/>
            <person name="Yu Z."/>
            <person name="Fan D."/>
            <person name="Liu X."/>
            <person name="Lu T."/>
            <person name="Li C."/>
            <person name="Wu Y."/>
            <person name="Sun T."/>
            <person name="Lei H."/>
            <person name="Li T."/>
            <person name="Hu H."/>
            <person name="Guan J."/>
            <person name="Wu M."/>
            <person name="Zhang R."/>
            <person name="Zhou B."/>
            <person name="Chen Z."/>
            <person name="Chen L."/>
            <person name="Jin Z."/>
            <person name="Wang R."/>
            <person name="Yin H."/>
            <person name="Cai Z."/>
            <person name="Ren S."/>
            <person name="Lv G."/>
            <person name="Gu W."/>
            <person name="Zhu G."/>
            <person name="Tu Y."/>
            <person name="Jia J."/>
            <person name="Zhang Y."/>
            <person name="Chen J."/>
            <person name="Kang H."/>
            <person name="Chen X."/>
            <person name="Shao C."/>
            <person name="Sun Y."/>
            <person name="Hu Q."/>
            <person name="Zhang X."/>
            <person name="Zhang W."/>
            <person name="Wang L."/>
            <person name="Ding C."/>
            <person name="Sheng H."/>
            <person name="Gu J."/>
            <person name="Chen S."/>
            <person name="Ni L."/>
            <person name="Zhu F."/>
            <person name="Chen W."/>
            <person name="Lan L."/>
            <person name="Lai Y."/>
            <person name="Cheng Z."/>
            <person name="Gu M."/>
            <person name="Jiang J."/>
            <person name="Li J."/>
            <person name="Hong G."/>
            <person name="Xue Y."/>
            <person name="Han B."/>
        </authorList>
    </citation>
    <scope>NUCLEOTIDE SEQUENCE</scope>
</reference>
<organism evidence="1">
    <name type="scientific">Oryza sativa subsp. japonica</name>
    <name type="common">Rice</name>
    <dbReference type="NCBI Taxonomy" id="39947"/>
    <lineage>
        <taxon>Eukaryota</taxon>
        <taxon>Viridiplantae</taxon>
        <taxon>Streptophyta</taxon>
        <taxon>Embryophyta</taxon>
        <taxon>Tracheophyta</taxon>
        <taxon>Spermatophyta</taxon>
        <taxon>Magnoliopsida</taxon>
        <taxon>Liliopsida</taxon>
        <taxon>Poales</taxon>
        <taxon>Poaceae</taxon>
        <taxon>BOP clade</taxon>
        <taxon>Oryzoideae</taxon>
        <taxon>Oryzeae</taxon>
        <taxon>Oryzinae</taxon>
        <taxon>Oryza</taxon>
        <taxon>Oryza sativa</taxon>
    </lineage>
</organism>
<evidence type="ECO:0000313" key="1">
    <source>
        <dbReference type="EMBL" id="CAE05589.1"/>
    </source>
</evidence>
<protein>
    <submittedName>
        <fullName evidence="1">OSJNBa0032N05.20 protein</fullName>
    </submittedName>
</protein>
<dbReference type="EMBL" id="AL731594">
    <property type="protein sequence ID" value="CAE05589.1"/>
    <property type="molecule type" value="Genomic_DNA"/>
</dbReference>
<name>Q5CAH8_ORYSJ</name>
<accession>Q5CAH8</accession>
<gene>
    <name evidence="1" type="ORF">OSJNBa0032N05.20</name>
</gene>
<dbReference type="AlphaFoldDB" id="Q5CAH8"/>
<sequence length="188" mass="20404">MARMGWELCHVFRPYAVVGDKCNFIRDKGLPYSMLPRKSPFDAIIPGTSSTPLKQVTLPVTFGNLDNFRTENVVSEARHGKIHGRPSVRLCHVEDASPNSIISLQADIRQSFVCDKESCDKAQSIKASLQQQSIATDIANKSPGEPEFPAAKAPKLSMGACDAPTKKIILDPLTLEKTVVIGAGLGDK</sequence>